<keyword evidence="2" id="KW-0378">Hydrolase</keyword>
<evidence type="ECO:0000259" key="1">
    <source>
        <dbReference type="Pfam" id="PF10026"/>
    </source>
</evidence>
<proteinExistence type="predicted"/>
<name>A0A1B9AUH2_9BACI</name>
<dbReference type="GO" id="GO:0006508">
    <property type="term" value="P:proteolysis"/>
    <property type="evidence" value="ECO:0007669"/>
    <property type="project" value="UniProtKB-KW"/>
</dbReference>
<comment type="caution">
    <text evidence="2">The sequence shown here is derived from an EMBL/GenBank/DDBJ whole genome shotgun (WGS) entry which is preliminary data.</text>
</comment>
<gene>
    <name evidence="2" type="ORF">A8F95_08355</name>
</gene>
<reference evidence="3" key="1">
    <citation type="submission" date="2016-05" db="EMBL/GenBank/DDBJ databases">
        <authorList>
            <person name="Liu B."/>
            <person name="Wang J."/>
            <person name="Zhu Y."/>
            <person name="Liu G."/>
            <person name="Chen Q."/>
            <person name="Chen Z."/>
            <person name="Lan J."/>
            <person name="Che J."/>
            <person name="Ge C."/>
            <person name="Shi H."/>
            <person name="Pan Z."/>
            <person name="Liu X."/>
        </authorList>
    </citation>
    <scope>NUCLEOTIDE SEQUENCE [LARGE SCALE GENOMIC DNA]</scope>
    <source>
        <strain evidence="3">FJAT-27215</strain>
    </source>
</reference>
<dbReference type="AlphaFoldDB" id="A0A1B9AUH2"/>
<dbReference type="InterPro" id="IPR018728">
    <property type="entry name" value="DUF2268"/>
</dbReference>
<dbReference type="EMBL" id="MAYT01000023">
    <property type="protein sequence ID" value="OCA87480.1"/>
    <property type="molecule type" value="Genomic_DNA"/>
</dbReference>
<evidence type="ECO:0000313" key="3">
    <source>
        <dbReference type="Proteomes" id="UP000092578"/>
    </source>
</evidence>
<organism evidence="2 3">
    <name type="scientific">Pseudobacillus wudalianchiensis</name>
    <dbReference type="NCBI Taxonomy" id="1743143"/>
    <lineage>
        <taxon>Bacteria</taxon>
        <taxon>Bacillati</taxon>
        <taxon>Bacillota</taxon>
        <taxon>Bacilli</taxon>
        <taxon>Bacillales</taxon>
        <taxon>Bacillaceae</taxon>
        <taxon>Pseudobacillus</taxon>
    </lineage>
</organism>
<protein>
    <submittedName>
        <fullName evidence="2">Zn-dependent protease</fullName>
    </submittedName>
</protein>
<sequence length="253" mass="29624">MLNSYNRPLEICEKIKDYFDGISAFEIFDYFSLHGMYRQPVQNDLAFVKNLQRNNAWKIVEQEEKQLRAKWKGPEVPIFILPSNIHEKRIQVESNGKSGLSFKDKLFLFISEHNTEEEIKALLTHEYHHICRLEKYKKDEKDFTLLDTIIMEGLAEHAVRERLGEKMVSSWTAYYSNKELERIWRRIIFPNINMPKSHHKHNALLYGLHVYPKMGGYCTGYYLVGNCLDGNGLTTDELIDQPSEVIANIPPSL</sequence>
<feature type="domain" description="DUF2268" evidence="1">
    <location>
        <begin position="57"/>
        <end position="246"/>
    </location>
</feature>
<dbReference type="Proteomes" id="UP000092578">
    <property type="component" value="Unassembled WGS sequence"/>
</dbReference>
<keyword evidence="2" id="KW-0645">Protease</keyword>
<evidence type="ECO:0000313" key="2">
    <source>
        <dbReference type="EMBL" id="OCA87480.1"/>
    </source>
</evidence>
<dbReference type="Pfam" id="PF10026">
    <property type="entry name" value="DUF2268"/>
    <property type="match status" value="1"/>
</dbReference>
<dbReference type="GO" id="GO:0008233">
    <property type="term" value="F:peptidase activity"/>
    <property type="evidence" value="ECO:0007669"/>
    <property type="project" value="UniProtKB-KW"/>
</dbReference>
<keyword evidence="3" id="KW-1185">Reference proteome</keyword>
<accession>A0A1B9AUH2</accession>